<dbReference type="InterPro" id="IPR009061">
    <property type="entry name" value="DNA-bd_dom_put_sf"/>
</dbReference>
<comment type="caution">
    <text evidence="2">The sequence shown here is derived from an EMBL/GenBank/DDBJ whole genome shotgun (WGS) entry which is preliminary data.</text>
</comment>
<dbReference type="SUPFAM" id="SSF46955">
    <property type="entry name" value="Putative DNA-binding domain"/>
    <property type="match status" value="1"/>
</dbReference>
<proteinExistence type="predicted"/>
<dbReference type="Proteomes" id="UP000310353">
    <property type="component" value="Unassembled WGS sequence"/>
</dbReference>
<name>A0A4U7BTC0_9BACT</name>
<evidence type="ECO:0000259" key="1">
    <source>
        <dbReference type="Pfam" id="PF12728"/>
    </source>
</evidence>
<dbReference type="EMBL" id="NXMA01000005">
    <property type="protein sequence ID" value="TKX32426.1"/>
    <property type="molecule type" value="Genomic_DNA"/>
</dbReference>
<sequence>MVKLLSTLLSTKEVAEYLGYHKDTIRKMRMRKNQSKYNFPQGFKIGGTIKYEKSEIDQWYKSRRVS</sequence>
<gene>
    <name evidence="2" type="ORF">CQA76_03635</name>
</gene>
<dbReference type="GO" id="GO:0003677">
    <property type="term" value="F:DNA binding"/>
    <property type="evidence" value="ECO:0007669"/>
    <property type="project" value="UniProtKB-KW"/>
</dbReference>
<dbReference type="Pfam" id="PF12728">
    <property type="entry name" value="HTH_17"/>
    <property type="match status" value="1"/>
</dbReference>
<keyword evidence="3" id="KW-1185">Reference proteome</keyword>
<organism evidence="2 3">
    <name type="scientific">Campylobacter aviculae</name>
    <dbReference type="NCBI Taxonomy" id="2510190"/>
    <lineage>
        <taxon>Bacteria</taxon>
        <taxon>Pseudomonadati</taxon>
        <taxon>Campylobacterota</taxon>
        <taxon>Epsilonproteobacteria</taxon>
        <taxon>Campylobacterales</taxon>
        <taxon>Campylobacteraceae</taxon>
        <taxon>Campylobacter</taxon>
    </lineage>
</organism>
<protein>
    <submittedName>
        <fullName evidence="2">DNA-binding protein</fullName>
    </submittedName>
</protein>
<accession>A0A4U7BTC0</accession>
<feature type="domain" description="Helix-turn-helix" evidence="1">
    <location>
        <begin position="8"/>
        <end position="64"/>
    </location>
</feature>
<dbReference type="OrthoDB" id="5356202at2"/>
<dbReference type="AlphaFoldDB" id="A0A4U7BTC0"/>
<reference evidence="2 3" key="1">
    <citation type="submission" date="2018-05" db="EMBL/GenBank/DDBJ databases">
        <title>Novel Campyloabacter and Helicobacter Species and Strains.</title>
        <authorList>
            <person name="Mannion A.J."/>
            <person name="Shen Z."/>
            <person name="Fox J.G."/>
        </authorList>
    </citation>
    <scope>NUCLEOTIDE SEQUENCE [LARGE SCALE GENOMIC DNA]</scope>
    <source>
        <strain evidence="3">MIT17-670</strain>
    </source>
</reference>
<keyword evidence="2" id="KW-0238">DNA-binding</keyword>
<dbReference type="InterPro" id="IPR041657">
    <property type="entry name" value="HTH_17"/>
</dbReference>
<dbReference type="RefSeq" id="WP_137622099.1">
    <property type="nucleotide sequence ID" value="NZ_NXMA01000005.1"/>
</dbReference>
<evidence type="ECO:0000313" key="3">
    <source>
        <dbReference type="Proteomes" id="UP000310353"/>
    </source>
</evidence>
<evidence type="ECO:0000313" key="2">
    <source>
        <dbReference type="EMBL" id="TKX32426.1"/>
    </source>
</evidence>